<evidence type="ECO:0000313" key="8">
    <source>
        <dbReference type="EMBL" id="NMQ28428.1"/>
    </source>
</evidence>
<dbReference type="PANTHER" id="PTHR42690">
    <property type="entry name" value="THREONINE SYNTHASE FAMILY MEMBER"/>
    <property type="match status" value="1"/>
</dbReference>
<keyword evidence="4 8" id="KW-0456">Lyase</keyword>
<evidence type="ECO:0000313" key="9">
    <source>
        <dbReference type="Proteomes" id="UP000749010"/>
    </source>
</evidence>
<feature type="domain" description="Tryptophan synthase beta chain-like PALP" evidence="6">
    <location>
        <begin position="102"/>
        <end position="354"/>
    </location>
</feature>
<dbReference type="NCBIfam" id="TIGR00260">
    <property type="entry name" value="thrC"/>
    <property type="match status" value="1"/>
</dbReference>
<accession>A0ABX1U0L3</accession>
<dbReference type="InterPro" id="IPR001926">
    <property type="entry name" value="TrpB-like_PALP"/>
</dbReference>
<dbReference type="Gene3D" id="3.90.1380.10">
    <property type="entry name" value="Threonine synthase, N-terminal domain"/>
    <property type="match status" value="1"/>
</dbReference>
<gene>
    <name evidence="8" type="ORF">E4Q23_12085</name>
</gene>
<evidence type="ECO:0000256" key="4">
    <source>
        <dbReference type="ARBA" id="ARBA00023239"/>
    </source>
</evidence>
<dbReference type="PANTHER" id="PTHR42690:SF1">
    <property type="entry name" value="THREONINE SYNTHASE-LIKE 2"/>
    <property type="match status" value="1"/>
</dbReference>
<feature type="domain" description="Threonine synthase N-terminal" evidence="7">
    <location>
        <begin position="2"/>
        <end position="86"/>
    </location>
</feature>
<sequence>MRYLSTRGQNLSSTKLSAAPSFTEILLTGLAPDGGLYLPESYPQISKTELEYWRSLSYADLAYAVLSRFIDDIPPADLKPLIAKTYTAQVYGNGRNSEQAAEITPLRWLERPDEARGEAGLAILELSNGPTLAFKDIAMQLLGNLFEYVLAKRGEKINILGATSGDTGSSAEYAMRGKERLRVFMLSPHQRMSAFQRAQMYSLHDDNIHNIAVRGSFDDAQDIVKAVSNDHAFKARYKIGAVNSINWARVAAQIVYYFKGYFAATGGVDGSSDRQVAFAVPSGNFGNICAGHIARMMGLPIGRLVLATNENDVLNEFFHSGVYRPRGSAETHATSSPSMDISKASNFERFAFDLVGRDPSVIRNLWSAVDAGGSVDLSKTSFYSRLSDFGFAAGRSSHADRLATIRDTFETYGLMIDTHTADGLKVARELRTPEMPMVVLETALPAKFEETIVEALGRRPERPVGLLGIEDLPQRVEVIDVSVDAVKGIIQRYLD</sequence>
<comment type="similarity">
    <text evidence="2">Belongs to the threonine synthase family.</text>
</comment>
<evidence type="ECO:0000256" key="3">
    <source>
        <dbReference type="ARBA" id="ARBA00022898"/>
    </source>
</evidence>
<dbReference type="InterPro" id="IPR029144">
    <property type="entry name" value="Thr_synth_N"/>
</dbReference>
<dbReference type="EC" id="4.2.3.1" evidence="5"/>
<dbReference type="Pfam" id="PF00291">
    <property type="entry name" value="PALP"/>
    <property type="match status" value="1"/>
</dbReference>
<dbReference type="RefSeq" id="WP_169066886.1">
    <property type="nucleotide sequence ID" value="NZ_SPMY01000033.1"/>
</dbReference>
<name>A0ABX1U0L3_9PROT</name>
<dbReference type="EMBL" id="SPMY01000033">
    <property type="protein sequence ID" value="NMQ28428.1"/>
    <property type="molecule type" value="Genomic_DNA"/>
</dbReference>
<protein>
    <recommendedName>
        <fullName evidence="5">Threonine synthase</fullName>
        <ecNumber evidence="5">4.2.3.1</ecNumber>
    </recommendedName>
</protein>
<evidence type="ECO:0000256" key="1">
    <source>
        <dbReference type="ARBA" id="ARBA00001933"/>
    </source>
</evidence>
<comment type="caution">
    <text evidence="8">The sequence shown here is derived from an EMBL/GenBank/DDBJ whole genome shotgun (WGS) entry which is preliminary data.</text>
</comment>
<evidence type="ECO:0000259" key="7">
    <source>
        <dbReference type="Pfam" id="PF14821"/>
    </source>
</evidence>
<dbReference type="InterPro" id="IPR004450">
    <property type="entry name" value="Thr_synthase-like"/>
</dbReference>
<dbReference type="Pfam" id="PF14821">
    <property type="entry name" value="Thr_synth_N"/>
    <property type="match status" value="1"/>
</dbReference>
<dbReference type="InterPro" id="IPR036052">
    <property type="entry name" value="TrpB-like_PALP_sf"/>
</dbReference>
<organism evidence="8 9">
    <name type="scientific">Candidatus Accumulibacter phosphatis</name>
    <dbReference type="NCBI Taxonomy" id="327160"/>
    <lineage>
        <taxon>Bacteria</taxon>
        <taxon>Pseudomonadati</taxon>
        <taxon>Pseudomonadota</taxon>
        <taxon>Betaproteobacteria</taxon>
        <taxon>Candidatus Accumulibacter</taxon>
    </lineage>
</organism>
<keyword evidence="3" id="KW-0663">Pyridoxal phosphate</keyword>
<reference evidence="8 9" key="1">
    <citation type="submission" date="2019-03" db="EMBL/GenBank/DDBJ databases">
        <title>Metabolic reconstructions from genomes of highly enriched 'Candidatus Accumulibacter' and 'Candidatus Competibacter' bioreactor populations.</title>
        <authorList>
            <person name="Annavajhala M.K."/>
            <person name="Welles L."/>
            <person name="Abbas B."/>
            <person name="Sorokin D."/>
            <person name="Park H."/>
            <person name="Van Loosdrecht M."/>
            <person name="Chandran K."/>
        </authorList>
    </citation>
    <scope>NUCLEOTIDE SEQUENCE [LARGE SCALE GENOMIC DNA]</scope>
    <source>
        <strain evidence="8 9">SBR_S</strain>
    </source>
</reference>
<dbReference type="InterPro" id="IPR037158">
    <property type="entry name" value="Thr_synth_N_sf"/>
</dbReference>
<evidence type="ECO:0000256" key="5">
    <source>
        <dbReference type="NCBIfam" id="TIGR00260"/>
    </source>
</evidence>
<dbReference type="CDD" id="cd01560">
    <property type="entry name" value="Thr-synth_2"/>
    <property type="match status" value="1"/>
</dbReference>
<dbReference type="InterPro" id="IPR051166">
    <property type="entry name" value="Threonine_Synthase"/>
</dbReference>
<dbReference type="Pfam" id="PF24857">
    <property type="entry name" value="THR4_C"/>
    <property type="match status" value="1"/>
</dbReference>
<dbReference type="SUPFAM" id="SSF53686">
    <property type="entry name" value="Tryptophan synthase beta subunit-like PLP-dependent enzymes"/>
    <property type="match status" value="1"/>
</dbReference>
<keyword evidence="9" id="KW-1185">Reference proteome</keyword>
<dbReference type="Proteomes" id="UP000749010">
    <property type="component" value="Unassembled WGS sequence"/>
</dbReference>
<evidence type="ECO:0000259" key="6">
    <source>
        <dbReference type="Pfam" id="PF00291"/>
    </source>
</evidence>
<comment type="cofactor">
    <cofactor evidence="1">
        <name>pyridoxal 5'-phosphate</name>
        <dbReference type="ChEBI" id="CHEBI:597326"/>
    </cofactor>
</comment>
<evidence type="ECO:0000256" key="2">
    <source>
        <dbReference type="ARBA" id="ARBA00005517"/>
    </source>
</evidence>
<proteinExistence type="inferred from homology"/>
<dbReference type="GO" id="GO:0004795">
    <property type="term" value="F:threonine synthase activity"/>
    <property type="evidence" value="ECO:0007669"/>
    <property type="project" value="UniProtKB-EC"/>
</dbReference>
<dbReference type="Gene3D" id="3.40.50.1100">
    <property type="match status" value="2"/>
</dbReference>